<feature type="transmembrane region" description="Helical" evidence="2">
    <location>
        <begin position="111"/>
        <end position="136"/>
    </location>
</feature>
<dbReference type="VEuPathDB" id="FungiDB:CAWG_05442"/>
<dbReference type="HOGENOM" id="CLU_340646_0_0_1"/>
<reference evidence="3 4" key="1">
    <citation type="journal article" date="2009" name="Nature">
        <title>Evolution of pathogenicity and sexual reproduction in eight Candida genomes.</title>
        <authorList>
            <person name="Butler G."/>
            <person name="Rasmussen M.D."/>
            <person name="Lin M.F."/>
            <person name="Santos M.A."/>
            <person name="Sakthikumar S."/>
            <person name="Munro C.A."/>
            <person name="Rheinbay E."/>
            <person name="Grabherr M."/>
            <person name="Forche A."/>
            <person name="Reedy J.L."/>
            <person name="Agrafioti I."/>
            <person name="Arnaud M.B."/>
            <person name="Bates S."/>
            <person name="Brown A.J."/>
            <person name="Brunke S."/>
            <person name="Costanzo M.C."/>
            <person name="Fitzpatrick D.A."/>
            <person name="de Groot P.W."/>
            <person name="Harris D."/>
            <person name="Hoyer L.L."/>
            <person name="Hube B."/>
            <person name="Klis F.M."/>
            <person name="Kodira C."/>
            <person name="Lennard N."/>
            <person name="Logue M.E."/>
            <person name="Martin R."/>
            <person name="Neiman A.M."/>
            <person name="Nikolaou E."/>
            <person name="Quail M.A."/>
            <person name="Quinn J."/>
            <person name="Santos M.C."/>
            <person name="Schmitzberger F.F."/>
            <person name="Sherlock G."/>
            <person name="Shah P."/>
            <person name="Silverstein K.A."/>
            <person name="Skrzypek M.S."/>
            <person name="Soll D."/>
            <person name="Staggs R."/>
            <person name="Stansfield I."/>
            <person name="Stumpf M.P."/>
            <person name="Sudbery P.E."/>
            <person name="Srikantha T."/>
            <person name="Zeng Q."/>
            <person name="Berman J."/>
            <person name="Berriman M."/>
            <person name="Heitman J."/>
            <person name="Gow N.A."/>
            <person name="Lorenz M.C."/>
            <person name="Birren B.W."/>
            <person name="Kellis M."/>
            <person name="Cuomo C.A."/>
        </authorList>
    </citation>
    <scope>NUCLEOTIDE SEQUENCE [LARGE SCALE GENOMIC DNA]</scope>
    <source>
        <strain evidence="3 4">WO-1</strain>
    </source>
</reference>
<evidence type="ECO:0000313" key="4">
    <source>
        <dbReference type="Proteomes" id="UP000001429"/>
    </source>
</evidence>
<keyword evidence="2" id="KW-0472">Membrane</keyword>
<dbReference type="EMBL" id="CM000313">
    <property type="protein sequence ID" value="EEQ46893.1"/>
    <property type="molecule type" value="Genomic_DNA"/>
</dbReference>
<evidence type="ECO:0000256" key="2">
    <source>
        <dbReference type="SAM" id="Phobius"/>
    </source>
</evidence>
<protein>
    <submittedName>
        <fullName evidence="3">Uncharacterized protein</fullName>
    </submittedName>
</protein>
<dbReference type="AlphaFoldDB" id="C4YTF2"/>
<keyword evidence="2" id="KW-1133">Transmembrane helix</keyword>
<sequence>MSDNEIKSSSMHHHRHHHHHQSQLQEEQLLTNEDNSYSQNQNKDSSDSCLTAPLITDINTTNNGIQLNQEQPLVPYDSSNEETPLLLNNSISTITTTTTTTKSSQSTCFTWYYIIIIITSIILIGLLWGGIIYNIVHNIESSINDSIQFNLDQVSIQSITSQGINIHILGSIDINYNDIINSIQRNSIKLITGIFGSLTIINLQPIEIYSKFIDLEENDNSSFIHLVDSYIPSTQPIDIKIGNLQTTDIDIISSCKFINNENFMKFLNDYYKLQNDDDDDDEDDKINLKIKGLVKQVKIKLWWVISYDVENIEFYKDVTIYKHDIIPTVNIDKFNLYSTIDNKGNDIINIKINALIEIPKFILSSIQNLKFKFGFINWNLFFNDCDGIDKLIKVGYWQSCPFQIVHQEGENLYQPILLTVIGNISSIPDELMNECPNNNDGKSPLNKILQKYLDNEPIEFYLQLLSSLDENDNGIPDWLFKFLHDTPIKLAITLPKMNIDQFDFHENLEIINHSSEVSIMNNDQFLVSHWNSNISTLITTIKPFKSVDLDINKFKFDFEISSIDNNVLVKVNSNDEYIYITMININQELINIVMNLPNLNISIIDAHQMGNIINKLLNRDYTDNDGEKEPDLFIEGNVYDVYGNLPIWKNNNNNSNKQRKLIDHLSIPLMKLPKLSTMESFPASTLDTLSNLTITITNLYLIESTIRKLELSIDLTIYNPTNFNINLDSSILIDSIIWQIFKNNSLISSIKVSIPDTKGGNGNRNGNGNGNLFIPIQDYFNTTMKINIYSLNYRDKSILENSISSFISNDNLSNITIAPVIPIIHSNPLMELLLPIELTNITINSQILTNGIINFPEKLIQNIQIHLLTSQIQFEIYNPIINSSIILYIYTGLAKTNTTTDGSGDGDGDGDGDVIELGHLLHQERLIIPISQNGQNGIYKSPKLPIKINPMGMEILKKILYEKPDPDGKHSVKNVEINTVFNVKIDQFDVELYYNGNIDVKLAM</sequence>
<keyword evidence="4" id="KW-1185">Reference proteome</keyword>
<keyword evidence="2" id="KW-0812">Transmembrane</keyword>
<feature type="region of interest" description="Disordered" evidence="1">
    <location>
        <begin position="1"/>
        <end position="26"/>
    </location>
</feature>
<dbReference type="OMA" id="FGFINWN"/>
<organism evidence="3 4">
    <name type="scientific">Candida albicans (strain WO-1)</name>
    <name type="common">Yeast</name>
    <dbReference type="NCBI Taxonomy" id="294748"/>
    <lineage>
        <taxon>Eukaryota</taxon>
        <taxon>Fungi</taxon>
        <taxon>Dikarya</taxon>
        <taxon>Ascomycota</taxon>
        <taxon>Saccharomycotina</taxon>
        <taxon>Pichiomycetes</taxon>
        <taxon>Debaryomycetaceae</taxon>
        <taxon>Candida/Lodderomyces clade</taxon>
        <taxon>Candida</taxon>
    </lineage>
</organism>
<accession>C4YTF2</accession>
<dbReference type="Proteomes" id="UP000001429">
    <property type="component" value="Chromosome 7"/>
</dbReference>
<proteinExistence type="predicted"/>
<evidence type="ECO:0000313" key="3">
    <source>
        <dbReference type="EMBL" id="EEQ46893.1"/>
    </source>
</evidence>
<dbReference type="PaxDb" id="5476-C4YTF2"/>
<gene>
    <name evidence="3" type="ORF">CAWG_05442</name>
</gene>
<feature type="compositionally biased region" description="Basic residues" evidence="1">
    <location>
        <begin position="10"/>
        <end position="21"/>
    </location>
</feature>
<name>C4YTF2_CANAW</name>
<dbReference type="OrthoDB" id="5596576at2759"/>
<evidence type="ECO:0000256" key="1">
    <source>
        <dbReference type="SAM" id="MobiDB-lite"/>
    </source>
</evidence>